<evidence type="ECO:0000313" key="3">
    <source>
        <dbReference type="Proteomes" id="UP000053766"/>
    </source>
</evidence>
<feature type="compositionally biased region" description="Polar residues" evidence="1">
    <location>
        <begin position="203"/>
        <end position="212"/>
    </location>
</feature>
<evidence type="ECO:0008006" key="4">
    <source>
        <dbReference type="Google" id="ProtNLM"/>
    </source>
</evidence>
<feature type="compositionally biased region" description="Basic and acidic residues" evidence="1">
    <location>
        <begin position="188"/>
        <end position="197"/>
    </location>
</feature>
<dbReference type="Proteomes" id="UP000053766">
    <property type="component" value="Unassembled WGS sequence"/>
</dbReference>
<name>A0A0D8X8V9_DICVI</name>
<proteinExistence type="predicted"/>
<dbReference type="OrthoDB" id="285729at2759"/>
<evidence type="ECO:0000313" key="2">
    <source>
        <dbReference type="EMBL" id="KJH40998.1"/>
    </source>
</evidence>
<feature type="compositionally biased region" description="Basic and acidic residues" evidence="1">
    <location>
        <begin position="149"/>
        <end position="176"/>
    </location>
</feature>
<gene>
    <name evidence="2" type="ORF">DICVIV_13034</name>
</gene>
<feature type="compositionally biased region" description="Basic and acidic residues" evidence="1">
    <location>
        <begin position="336"/>
        <end position="347"/>
    </location>
</feature>
<feature type="compositionally biased region" description="Basic and acidic residues" evidence="1">
    <location>
        <begin position="87"/>
        <end position="115"/>
    </location>
</feature>
<dbReference type="AlphaFoldDB" id="A0A0D8X8V9"/>
<sequence>MRSPRSVKRRHTNHHTKNTRRNRGKLIKNARMRRKQWACTLIYSSDITAKRPILDCDTVVVLKEVTNEEKARRDEKKKEKKLLAKQSIDEKRRVEQQRKTKEKDERRLKKEEEKKRKVDLENQKIQEMLKKKKMKIEKEYAEKLVSQKKAAEENARKAVSKEKENKKKPGDKEENIVKTAVPVVGNKNEVKDRKTNNAKDPNIRQSGLMSENANHDVEMFDIEKQAKKKAGKTKKTSETDSGYHNDDHEINAINEQMKKKSSKTKKTSETDSGFHNDDHDIVVSNEISEKRDKKDEHGSAHIANGSVLQTGFDKFMFDTAPQGKVPNGGSMDEDEKDKRKTHIEDPMTNHGLSAVKGNSFTTQEFDVKKPPMAIHINEVTTDAHLQSSRETSGHSMTSNTSPTQFAQNVEKLIAHVNTKMDHNIGDSDPGVKSTTTTGTHNMVLLTENKPDAPTDNKIRISPLPLDHQFSRPTTPSNRERVYKLLPKDIIYCSGLIDSHNENYAAMAADPRNVFKEDVRAIRRKIRIFKESPYYQTYLQAKKEGRSVEEVLAESGET</sequence>
<reference evidence="2 3" key="1">
    <citation type="submission" date="2013-11" db="EMBL/GenBank/DDBJ databases">
        <title>Draft genome of the bovine lungworm Dictyocaulus viviparus.</title>
        <authorList>
            <person name="Mitreva M."/>
        </authorList>
    </citation>
    <scope>NUCLEOTIDE SEQUENCE [LARGE SCALE GENOMIC DNA]</scope>
    <source>
        <strain evidence="2 3">HannoverDv2000</strain>
    </source>
</reference>
<feature type="compositionally biased region" description="Basic and acidic residues" evidence="1">
    <location>
        <begin position="68"/>
        <end position="77"/>
    </location>
</feature>
<organism evidence="2 3">
    <name type="scientific">Dictyocaulus viviparus</name>
    <name type="common">Bovine lungworm</name>
    <dbReference type="NCBI Taxonomy" id="29172"/>
    <lineage>
        <taxon>Eukaryota</taxon>
        <taxon>Metazoa</taxon>
        <taxon>Ecdysozoa</taxon>
        <taxon>Nematoda</taxon>
        <taxon>Chromadorea</taxon>
        <taxon>Rhabditida</taxon>
        <taxon>Rhabditina</taxon>
        <taxon>Rhabditomorpha</taxon>
        <taxon>Strongyloidea</taxon>
        <taxon>Metastrongylidae</taxon>
        <taxon>Dictyocaulus</taxon>
    </lineage>
</organism>
<feature type="region of interest" description="Disordered" evidence="1">
    <location>
        <begin position="318"/>
        <end position="355"/>
    </location>
</feature>
<evidence type="ECO:0000256" key="1">
    <source>
        <dbReference type="SAM" id="MobiDB-lite"/>
    </source>
</evidence>
<feature type="region of interest" description="Disordered" evidence="1">
    <location>
        <begin position="68"/>
        <end position="115"/>
    </location>
</feature>
<keyword evidence="3" id="KW-1185">Reference proteome</keyword>
<protein>
    <recommendedName>
        <fullName evidence="4">Nucleolar protein 16</fullName>
    </recommendedName>
</protein>
<reference evidence="3" key="2">
    <citation type="journal article" date="2016" name="Sci. Rep.">
        <title>Dictyocaulus viviparus genome, variome and transcriptome elucidate lungworm biology and support future intervention.</title>
        <authorList>
            <person name="McNulty S.N."/>
            <person name="Strube C."/>
            <person name="Rosa B.A."/>
            <person name="Martin J.C."/>
            <person name="Tyagi R."/>
            <person name="Choi Y.J."/>
            <person name="Wang Q."/>
            <person name="Hallsworth Pepin K."/>
            <person name="Zhang X."/>
            <person name="Ozersky P."/>
            <person name="Wilson R.K."/>
            <person name="Sternberg P.W."/>
            <person name="Gasser R.B."/>
            <person name="Mitreva M."/>
        </authorList>
    </citation>
    <scope>NUCLEOTIDE SEQUENCE [LARGE SCALE GENOMIC DNA]</scope>
    <source>
        <strain evidence="3">HannoverDv2000</strain>
    </source>
</reference>
<feature type="compositionally biased region" description="Basic and acidic residues" evidence="1">
    <location>
        <begin position="213"/>
        <end position="225"/>
    </location>
</feature>
<dbReference type="EMBL" id="KN716935">
    <property type="protein sequence ID" value="KJH40998.1"/>
    <property type="molecule type" value="Genomic_DNA"/>
</dbReference>
<feature type="region of interest" description="Disordered" evidence="1">
    <location>
        <begin position="143"/>
        <end position="283"/>
    </location>
</feature>
<feature type="compositionally biased region" description="Basic and acidic residues" evidence="1">
    <location>
        <begin position="266"/>
        <end position="283"/>
    </location>
</feature>
<feature type="region of interest" description="Disordered" evidence="1">
    <location>
        <begin position="1"/>
        <end position="25"/>
    </location>
</feature>
<accession>A0A0D8X8V9</accession>
<dbReference type="STRING" id="29172.A0A0D8X8V9"/>
<feature type="compositionally biased region" description="Basic and acidic residues" evidence="1">
    <location>
        <begin position="235"/>
        <end position="250"/>
    </location>
</feature>